<dbReference type="eggNOG" id="ENOG502TGSK">
    <property type="taxonomic scope" value="Eukaryota"/>
</dbReference>
<reference evidence="3 4" key="1">
    <citation type="journal article" date="1998" name="Science">
        <title>Genome sequence of the nematode C. elegans: a platform for investigating biology.</title>
        <authorList>
            <consortium name="The C. elegans sequencing consortium"/>
            <person name="Sulson J.E."/>
            <person name="Waterston R."/>
        </authorList>
    </citation>
    <scope>NUCLEOTIDE SEQUENCE [LARGE SCALE GENOMIC DNA]</scope>
    <source>
        <strain evidence="3 4">Bristol N2</strain>
    </source>
</reference>
<feature type="transmembrane region" description="Helical" evidence="2">
    <location>
        <begin position="36"/>
        <end position="61"/>
    </location>
</feature>
<evidence type="ECO:0000256" key="1">
    <source>
        <dbReference type="SAM" id="MobiDB-lite"/>
    </source>
</evidence>
<gene>
    <name evidence="3 5" type="ORF">C32F10.4</name>
    <name evidence="3" type="ORF">CELE_C32F10.4</name>
</gene>
<protein>
    <submittedName>
        <fullName evidence="3">Uncharacterized protein</fullName>
    </submittedName>
</protein>
<dbReference type="GeneID" id="172248"/>
<dbReference type="EMBL" id="BX284601">
    <property type="protein sequence ID" value="CCD61909.1"/>
    <property type="molecule type" value="Genomic_DNA"/>
</dbReference>
<dbReference type="CTD" id="172248"/>
<dbReference type="OrthoDB" id="5815816at2759"/>
<dbReference type="STRING" id="6239.C32F10.4.1"/>
<feature type="transmembrane region" description="Helical" evidence="2">
    <location>
        <begin position="67"/>
        <end position="87"/>
    </location>
</feature>
<dbReference type="PeptideAtlas" id="O01681"/>
<feature type="transmembrane region" description="Helical" evidence="2">
    <location>
        <begin position="99"/>
        <end position="125"/>
    </location>
</feature>
<dbReference type="PIR" id="T34023">
    <property type="entry name" value="T34023"/>
</dbReference>
<name>O01681_CAEEL</name>
<keyword evidence="4" id="KW-1185">Reference proteome</keyword>
<evidence type="ECO:0000313" key="3">
    <source>
        <dbReference type="EMBL" id="CCD61909.1"/>
    </source>
</evidence>
<dbReference type="KEGG" id="cel:CELE_C32F10.4"/>
<feature type="compositionally biased region" description="Polar residues" evidence="1">
    <location>
        <begin position="229"/>
        <end position="245"/>
    </location>
</feature>
<accession>O01681</accession>
<feature type="compositionally biased region" description="Polar residues" evidence="1">
    <location>
        <begin position="1"/>
        <end position="16"/>
    </location>
</feature>
<feature type="transmembrane region" description="Helical" evidence="2">
    <location>
        <begin position="157"/>
        <end position="178"/>
    </location>
</feature>
<dbReference type="AlphaFoldDB" id="O01681"/>
<dbReference type="PaxDb" id="6239-C32F10.4"/>
<keyword evidence="2" id="KW-1133">Transmembrane helix</keyword>
<sequence>MTTESSQTTDPYQHPQQRAEPHQPTQRIAAEPEPRVFCGLPIGGAVGILGSILMICQIFGLLYPSPFVLYVFEISIGSAMMFVLSTGAKRRKIAYITAYMLYLSMYTFWVFFLILGAVIACIYLSDNNDNICNPDNQKDVTTAKGCVPKMTTGELEMVIISCFFLTVSIIVALVQMRYMMILYNFLRRNAYRLPQHQASNYNVQYIVPTPMSPSGMPPPPRYTAYAPPMSSQTAPPIPTKQQPVDSESSTTSASTRSGSFVSTPILTVANSEPTGADNSAFTNDEDPTRPRATSRPPAYSDVVEPGHITVRSDVLQ</sequence>
<dbReference type="AGR" id="WB:WBGene00016332"/>
<proteinExistence type="predicted"/>
<evidence type="ECO:0000313" key="5">
    <source>
        <dbReference type="WormBase" id="C32F10.4"/>
    </source>
</evidence>
<dbReference type="UCSC" id="C32F10.4.1">
    <property type="organism name" value="c. elegans"/>
</dbReference>
<evidence type="ECO:0000313" key="4">
    <source>
        <dbReference type="Proteomes" id="UP000001940"/>
    </source>
</evidence>
<dbReference type="InParanoid" id="O01681"/>
<feature type="compositionally biased region" description="Polar residues" evidence="1">
    <location>
        <begin position="260"/>
        <end position="282"/>
    </location>
</feature>
<feature type="region of interest" description="Disordered" evidence="1">
    <location>
        <begin position="1"/>
        <end position="26"/>
    </location>
</feature>
<evidence type="ECO:0000256" key="2">
    <source>
        <dbReference type="SAM" id="Phobius"/>
    </source>
</evidence>
<dbReference type="FunCoup" id="O01681">
    <property type="interactions" value="1366"/>
</dbReference>
<feature type="region of interest" description="Disordered" evidence="1">
    <location>
        <begin position="212"/>
        <end position="316"/>
    </location>
</feature>
<dbReference type="RefSeq" id="NP_491687.1">
    <property type="nucleotide sequence ID" value="NM_059286.8"/>
</dbReference>
<dbReference type="HOGENOM" id="CLU_960546_0_0_1"/>
<dbReference type="WormBase" id="C32F10.4">
    <property type="protein sequence ID" value="CE08541"/>
    <property type="gene ID" value="WBGene00016332"/>
</dbReference>
<feature type="compositionally biased region" description="Low complexity" evidence="1">
    <location>
        <begin position="246"/>
        <end position="259"/>
    </location>
</feature>
<organism evidence="3 4">
    <name type="scientific">Caenorhabditis elegans</name>
    <dbReference type="NCBI Taxonomy" id="6239"/>
    <lineage>
        <taxon>Eukaryota</taxon>
        <taxon>Metazoa</taxon>
        <taxon>Ecdysozoa</taxon>
        <taxon>Nematoda</taxon>
        <taxon>Chromadorea</taxon>
        <taxon>Rhabditida</taxon>
        <taxon>Rhabditina</taxon>
        <taxon>Rhabditomorpha</taxon>
        <taxon>Rhabditoidea</taxon>
        <taxon>Rhabditidae</taxon>
        <taxon>Peloderinae</taxon>
        <taxon>Caenorhabditis</taxon>
    </lineage>
</organism>
<dbReference type="OMA" id="CIQIRYT"/>
<keyword evidence="2" id="KW-0812">Transmembrane</keyword>
<dbReference type="Proteomes" id="UP000001940">
    <property type="component" value="Chromosome I"/>
</dbReference>
<keyword evidence="2" id="KW-0472">Membrane</keyword>
<dbReference type="Bgee" id="WBGene00016332">
    <property type="expression patterns" value="Expressed in larva and 3 other cell types or tissues"/>
</dbReference>